<dbReference type="Gene3D" id="3.30.470.30">
    <property type="entry name" value="DNA ligase/mRNA capping enzyme"/>
    <property type="match status" value="1"/>
</dbReference>
<dbReference type="Gene3D" id="2.40.50.140">
    <property type="entry name" value="Nucleic acid-binding proteins"/>
    <property type="match status" value="1"/>
</dbReference>
<comment type="caution">
    <text evidence="6">The sequence shown here is derived from an EMBL/GenBank/DDBJ whole genome shotgun (WGS) entry which is preliminary data.</text>
</comment>
<dbReference type="EMBL" id="BAAALM010000005">
    <property type="protein sequence ID" value="GAA1199756.1"/>
    <property type="molecule type" value="Genomic_DNA"/>
</dbReference>
<dbReference type="CDD" id="cd07971">
    <property type="entry name" value="OBF_DNA_ligase_LigD"/>
    <property type="match status" value="1"/>
</dbReference>
<dbReference type="InterPro" id="IPR012310">
    <property type="entry name" value="DNA_ligase_ATP-dep_cent"/>
</dbReference>
<evidence type="ECO:0000256" key="4">
    <source>
        <dbReference type="ARBA" id="ARBA00034003"/>
    </source>
</evidence>
<dbReference type="SUPFAM" id="SSF56091">
    <property type="entry name" value="DNA ligase/mRNA capping enzyme, catalytic domain"/>
    <property type="match status" value="1"/>
</dbReference>
<gene>
    <name evidence="6" type="ORF">GCM10009675_14570</name>
</gene>
<comment type="catalytic activity">
    <reaction evidence="4">
        <text>ATP + (deoxyribonucleotide)n-3'-hydroxyl + 5'-phospho-(deoxyribonucleotide)m = (deoxyribonucleotide)n+m + AMP + diphosphate.</text>
        <dbReference type="EC" id="6.5.1.1"/>
    </reaction>
</comment>
<dbReference type="PANTHER" id="PTHR45674:SF4">
    <property type="entry name" value="DNA LIGASE 1"/>
    <property type="match status" value="1"/>
</dbReference>
<reference evidence="7" key="1">
    <citation type="journal article" date="2019" name="Int. J. Syst. Evol. Microbiol.">
        <title>The Global Catalogue of Microorganisms (GCM) 10K type strain sequencing project: providing services to taxonomists for standard genome sequencing and annotation.</title>
        <authorList>
            <consortium name="The Broad Institute Genomics Platform"/>
            <consortium name="The Broad Institute Genome Sequencing Center for Infectious Disease"/>
            <person name="Wu L."/>
            <person name="Ma J."/>
        </authorList>
    </citation>
    <scope>NUCLEOTIDE SEQUENCE [LARGE SCALE GENOMIC DNA]</scope>
    <source>
        <strain evidence="7">JCM 13022</strain>
    </source>
</reference>
<organism evidence="6 7">
    <name type="scientific">Prauserella alba</name>
    <dbReference type="NCBI Taxonomy" id="176898"/>
    <lineage>
        <taxon>Bacteria</taxon>
        <taxon>Bacillati</taxon>
        <taxon>Actinomycetota</taxon>
        <taxon>Actinomycetes</taxon>
        <taxon>Pseudonocardiales</taxon>
        <taxon>Pseudonocardiaceae</taxon>
        <taxon>Prauserella</taxon>
    </lineage>
</organism>
<evidence type="ECO:0000256" key="1">
    <source>
        <dbReference type="ARBA" id="ARBA00007572"/>
    </source>
</evidence>
<proteinExistence type="inferred from homology"/>
<evidence type="ECO:0000256" key="3">
    <source>
        <dbReference type="ARBA" id="ARBA00022598"/>
    </source>
</evidence>
<keyword evidence="3" id="KW-0436">Ligase</keyword>
<dbReference type="PROSITE" id="PS00697">
    <property type="entry name" value="DNA_LIGASE_A1"/>
    <property type="match status" value="1"/>
</dbReference>
<dbReference type="EC" id="6.5.1.1" evidence="2"/>
<sequence>MTADIDDPAGPEPLPPVLLPMLATPGTLPGGDGWSYELKWDGVRALVRAGGDEFTVFSRRGGDITATYPELAGLASQLAAPVWLDGEIVALSGGVPSFASLQKRMHARPDRAAHLAVRTPVTYVVFDVLHHDGRGLLTSPHAERRELLESLDLTGPHTAVSPCFDDGEAVADTAARQGLEGVVAKRSCSPYRPGRRSEDWVKVTENTTLEVVVGGWRTGEGRRANTFGSLLLGLPRGESGDGGSGDSHTAPPHPLRYIGQVGTGFTDDMLDELSGRLRDLETADRPFAPDDVPRERARGAHWVHPVLVGEVEFKAWTDDGRLRAPSWRGLRPDRTPEELSP</sequence>
<dbReference type="NCBIfam" id="TIGR02779">
    <property type="entry name" value="NHEJ_ligase_lig"/>
    <property type="match status" value="1"/>
</dbReference>
<evidence type="ECO:0000259" key="5">
    <source>
        <dbReference type="PROSITE" id="PS50160"/>
    </source>
</evidence>
<name>A0ABP4FUQ3_9PSEU</name>
<evidence type="ECO:0000256" key="2">
    <source>
        <dbReference type="ARBA" id="ARBA00012727"/>
    </source>
</evidence>
<dbReference type="Gene3D" id="3.30.1490.70">
    <property type="match status" value="1"/>
</dbReference>
<dbReference type="RefSeq" id="WP_308292118.1">
    <property type="nucleotide sequence ID" value="NZ_BAAALM010000005.1"/>
</dbReference>
<feature type="domain" description="ATP-dependent DNA ligase family profile" evidence="5">
    <location>
        <begin position="118"/>
        <end position="236"/>
    </location>
</feature>
<evidence type="ECO:0000313" key="6">
    <source>
        <dbReference type="EMBL" id="GAA1199756.1"/>
    </source>
</evidence>
<keyword evidence="7" id="KW-1185">Reference proteome</keyword>
<dbReference type="Proteomes" id="UP001500467">
    <property type="component" value="Unassembled WGS sequence"/>
</dbReference>
<dbReference type="InterPro" id="IPR016059">
    <property type="entry name" value="DNA_ligase_ATP-dep_CS"/>
</dbReference>
<dbReference type="PANTHER" id="PTHR45674">
    <property type="entry name" value="DNA LIGASE 1/3 FAMILY MEMBER"/>
    <property type="match status" value="1"/>
</dbReference>
<accession>A0ABP4FUQ3</accession>
<dbReference type="SUPFAM" id="SSF50249">
    <property type="entry name" value="Nucleic acid-binding proteins"/>
    <property type="match status" value="1"/>
</dbReference>
<evidence type="ECO:0000313" key="7">
    <source>
        <dbReference type="Proteomes" id="UP001500467"/>
    </source>
</evidence>
<protein>
    <recommendedName>
        <fullName evidence="2">DNA ligase (ATP)</fullName>
        <ecNumber evidence="2">6.5.1.1</ecNumber>
    </recommendedName>
</protein>
<dbReference type="InterPro" id="IPR012309">
    <property type="entry name" value="DNA_ligase_ATP-dep_C"/>
</dbReference>
<dbReference type="PROSITE" id="PS50160">
    <property type="entry name" value="DNA_LIGASE_A3"/>
    <property type="match status" value="1"/>
</dbReference>
<dbReference type="Pfam" id="PF04679">
    <property type="entry name" value="DNA_ligase_A_C"/>
    <property type="match status" value="1"/>
</dbReference>
<dbReference type="InterPro" id="IPR014146">
    <property type="entry name" value="LigD_ligase_dom"/>
</dbReference>
<comment type="similarity">
    <text evidence="1">Belongs to the ATP-dependent DNA ligase family.</text>
</comment>
<dbReference type="Pfam" id="PF01068">
    <property type="entry name" value="DNA_ligase_A_M"/>
    <property type="match status" value="1"/>
</dbReference>
<dbReference type="InterPro" id="IPR050191">
    <property type="entry name" value="ATP-dep_DNA_ligase"/>
</dbReference>
<dbReference type="CDD" id="cd07906">
    <property type="entry name" value="Adenylation_DNA_ligase_LigD_LigC"/>
    <property type="match status" value="1"/>
</dbReference>
<dbReference type="InterPro" id="IPR012340">
    <property type="entry name" value="NA-bd_OB-fold"/>
</dbReference>